<sequence length="710" mass="84502">MSVSKRKAGTFVDKISENERLDNQGNYPFLSNETFYNLYNHKVEHLHKNYRWELEIDDDQYNQIINVLENSKSKFFNYSKRQTIKANYFIQLIKNQKVIFYLSFESNSLEPRLLLKKNQIYLKLGEIHSCTLHGGQKDLWEKVKLKYGNIKQWMCNLFVNACLFCQKRRNPKISKIEGKVIISNSFLSRIQFYKFTENNDFDETHSISTIRSSFISNHEILDLSSSSDNKDDKNDKIILYKRKKEVNKSWKNHFGNNQKYYRGVTLKDMKNILNLIKNMKESNQYPLKELNEWKNKLKIWIKDLESESFKYMMTEKEKLEELNITKTNNNNNNKNNNENDDENEDTSEDEDKDEDEDEDEIENKDDDKGENEDENEDEDNNEEDNKSDNDNNKEEDSNNKEYEDEIEDEIEDKNKDKNKNNNNNKNKNNNNKGKDENENENKDKNKNKNNDDDKIEEDDEDNDEDEIENEDNDEDEDEDEIEDEDKDKNKNKSKNNNNYNDEDFDDYISSSDTDYYYKFEDDNNNYEENKEDEYEDPFVTFQKKRKAKLQKVKEYSDNYRKSLKNEMLKKINTSSNIEYKVGNFAKLFIPKEDRSNLAPKFLLVKILSIKKNGLYSVGCSFGILDRYYSKNNLEKLDYKNISELKHIPKIKLSIRTAAKQLEVKEKNLKDQKGCNCKSLCENNKCSCKKINILCTPKCHNQKPCKNIILK</sequence>
<feature type="region of interest" description="Disordered" evidence="1">
    <location>
        <begin position="325"/>
        <end position="508"/>
    </location>
</feature>
<reference evidence="2 3" key="1">
    <citation type="submission" date="2018-06" db="EMBL/GenBank/DDBJ databases">
        <title>Comparative genomics reveals the genomic features of Rhizophagus irregularis, R. cerebriforme, R. diaphanum and Gigaspora rosea, and their symbiotic lifestyle signature.</title>
        <authorList>
            <person name="Morin E."/>
            <person name="San Clemente H."/>
            <person name="Chen E.C.H."/>
            <person name="De La Providencia I."/>
            <person name="Hainaut M."/>
            <person name="Kuo A."/>
            <person name="Kohler A."/>
            <person name="Murat C."/>
            <person name="Tang N."/>
            <person name="Roy S."/>
            <person name="Loubradou J."/>
            <person name="Henrissat B."/>
            <person name="Grigoriev I.V."/>
            <person name="Corradi N."/>
            <person name="Roux C."/>
            <person name="Martin F.M."/>
        </authorList>
    </citation>
    <scope>NUCLEOTIDE SEQUENCE [LARGE SCALE GENOMIC DNA]</scope>
    <source>
        <strain evidence="2 3">DAOM 194757</strain>
    </source>
</reference>
<organism evidence="2 3">
    <name type="scientific">Gigaspora rosea</name>
    <dbReference type="NCBI Taxonomy" id="44941"/>
    <lineage>
        <taxon>Eukaryota</taxon>
        <taxon>Fungi</taxon>
        <taxon>Fungi incertae sedis</taxon>
        <taxon>Mucoromycota</taxon>
        <taxon>Glomeromycotina</taxon>
        <taxon>Glomeromycetes</taxon>
        <taxon>Diversisporales</taxon>
        <taxon>Gigasporaceae</taxon>
        <taxon>Gigaspora</taxon>
    </lineage>
</organism>
<keyword evidence="3" id="KW-1185">Reference proteome</keyword>
<evidence type="ECO:0008006" key="4">
    <source>
        <dbReference type="Google" id="ProtNLM"/>
    </source>
</evidence>
<gene>
    <name evidence="2" type="ORF">C2G38_2029328</name>
</gene>
<feature type="compositionally biased region" description="Basic and acidic residues" evidence="1">
    <location>
        <begin position="432"/>
        <end position="452"/>
    </location>
</feature>
<feature type="compositionally biased region" description="Acidic residues" evidence="1">
    <location>
        <begin position="453"/>
        <end position="485"/>
    </location>
</feature>
<name>A0A397W5B9_9GLOM</name>
<feature type="compositionally biased region" description="Basic and acidic residues" evidence="1">
    <location>
        <begin position="383"/>
        <end position="401"/>
    </location>
</feature>
<dbReference type="EMBL" id="QKWP01000097">
    <property type="protein sequence ID" value="RIB27473.1"/>
    <property type="molecule type" value="Genomic_DNA"/>
</dbReference>
<accession>A0A397W5B9</accession>
<evidence type="ECO:0000313" key="3">
    <source>
        <dbReference type="Proteomes" id="UP000266673"/>
    </source>
</evidence>
<evidence type="ECO:0000313" key="2">
    <source>
        <dbReference type="EMBL" id="RIB27473.1"/>
    </source>
</evidence>
<evidence type="ECO:0000256" key="1">
    <source>
        <dbReference type="SAM" id="MobiDB-lite"/>
    </source>
</evidence>
<feature type="compositionally biased region" description="Low complexity" evidence="1">
    <location>
        <begin position="420"/>
        <end position="431"/>
    </location>
</feature>
<comment type="caution">
    <text evidence="2">The sequence shown here is derived from an EMBL/GenBank/DDBJ whole genome shotgun (WGS) entry which is preliminary data.</text>
</comment>
<dbReference type="OrthoDB" id="2318150at2759"/>
<dbReference type="AlphaFoldDB" id="A0A397W5B9"/>
<dbReference type="Proteomes" id="UP000266673">
    <property type="component" value="Unassembled WGS sequence"/>
</dbReference>
<dbReference type="STRING" id="44941.A0A397W5B9"/>
<feature type="compositionally biased region" description="Acidic residues" evidence="1">
    <location>
        <begin position="338"/>
        <end position="382"/>
    </location>
</feature>
<protein>
    <recommendedName>
        <fullName evidence="4">Integrase zinc-binding domain-containing protein</fullName>
    </recommendedName>
</protein>
<feature type="compositionally biased region" description="Acidic residues" evidence="1">
    <location>
        <begin position="402"/>
        <end position="411"/>
    </location>
</feature>
<proteinExistence type="predicted"/>